<dbReference type="EMBL" id="CADEBD010000288">
    <property type="protein sequence ID" value="CAB3231208.1"/>
    <property type="molecule type" value="Genomic_DNA"/>
</dbReference>
<accession>A0A8S0ZHP5</accession>
<evidence type="ECO:0000313" key="2">
    <source>
        <dbReference type="Proteomes" id="UP000494256"/>
    </source>
</evidence>
<sequence>MSSCKDRCGRRPASHETLLYISDVIFMGGAKLRRPGSDVTEPIGQWRHGAGRGDMRIEREAVVRAPNARLRVALASVRLKGRTDERAPMRTALTNVHQYEPHSGTCTNGAALTNVNPYGPHSRTCTNTGRTYERAQTGAALTNVHPYGSHSRPCTNTGRSHERAPTRATLAGASAQLLLVRRALSEGMEA</sequence>
<comment type="caution">
    <text evidence="1">The sequence shown here is derived from an EMBL/GenBank/DDBJ whole genome shotgun (WGS) entry which is preliminary data.</text>
</comment>
<reference evidence="1 2" key="1">
    <citation type="submission" date="2020-04" db="EMBL/GenBank/DDBJ databases">
        <authorList>
            <person name="Wallbank WR R."/>
            <person name="Pardo Diaz C."/>
            <person name="Kozak K."/>
            <person name="Martin S."/>
            <person name="Jiggins C."/>
            <person name="Moest M."/>
            <person name="Warren A I."/>
            <person name="Byers J.R.P. K."/>
            <person name="Montejo-Kovacevich G."/>
            <person name="Yen C E."/>
        </authorList>
    </citation>
    <scope>NUCLEOTIDE SEQUENCE [LARGE SCALE GENOMIC DNA]</scope>
</reference>
<name>A0A8S0ZHP5_ARCPL</name>
<evidence type="ECO:0000313" key="1">
    <source>
        <dbReference type="EMBL" id="CAB3231208.1"/>
    </source>
</evidence>
<organism evidence="1 2">
    <name type="scientific">Arctia plantaginis</name>
    <name type="common">Wood tiger moth</name>
    <name type="synonym">Phalaena plantaginis</name>
    <dbReference type="NCBI Taxonomy" id="874455"/>
    <lineage>
        <taxon>Eukaryota</taxon>
        <taxon>Metazoa</taxon>
        <taxon>Ecdysozoa</taxon>
        <taxon>Arthropoda</taxon>
        <taxon>Hexapoda</taxon>
        <taxon>Insecta</taxon>
        <taxon>Pterygota</taxon>
        <taxon>Neoptera</taxon>
        <taxon>Endopterygota</taxon>
        <taxon>Lepidoptera</taxon>
        <taxon>Glossata</taxon>
        <taxon>Ditrysia</taxon>
        <taxon>Noctuoidea</taxon>
        <taxon>Erebidae</taxon>
        <taxon>Arctiinae</taxon>
        <taxon>Arctia</taxon>
    </lineage>
</organism>
<gene>
    <name evidence="1" type="ORF">APLA_LOCUS5049</name>
</gene>
<dbReference type="OrthoDB" id="5836119at2759"/>
<dbReference type="AlphaFoldDB" id="A0A8S0ZHP5"/>
<dbReference type="Proteomes" id="UP000494256">
    <property type="component" value="Unassembled WGS sequence"/>
</dbReference>
<protein>
    <submittedName>
        <fullName evidence="1">Uncharacterized protein</fullName>
    </submittedName>
</protein>
<proteinExistence type="predicted"/>